<gene>
    <name evidence="1" type="ORF">ASPFODRAFT_41827</name>
</gene>
<reference evidence="2" key="1">
    <citation type="journal article" date="2017" name="Genome Biol.">
        <title>Comparative genomics reveals high biological diversity and specific adaptations in the industrially and medically important fungal genus Aspergillus.</title>
        <authorList>
            <person name="de Vries R.P."/>
            <person name="Riley R."/>
            <person name="Wiebenga A."/>
            <person name="Aguilar-Osorio G."/>
            <person name="Amillis S."/>
            <person name="Uchima C.A."/>
            <person name="Anderluh G."/>
            <person name="Asadollahi M."/>
            <person name="Askin M."/>
            <person name="Barry K."/>
            <person name="Battaglia E."/>
            <person name="Bayram O."/>
            <person name="Benocci T."/>
            <person name="Braus-Stromeyer S.A."/>
            <person name="Caldana C."/>
            <person name="Canovas D."/>
            <person name="Cerqueira G.C."/>
            <person name="Chen F."/>
            <person name="Chen W."/>
            <person name="Choi C."/>
            <person name="Clum A."/>
            <person name="Dos Santos R.A."/>
            <person name="Damasio A.R."/>
            <person name="Diallinas G."/>
            <person name="Emri T."/>
            <person name="Fekete E."/>
            <person name="Flipphi M."/>
            <person name="Freyberg S."/>
            <person name="Gallo A."/>
            <person name="Gournas C."/>
            <person name="Habgood R."/>
            <person name="Hainaut M."/>
            <person name="Harispe M.L."/>
            <person name="Henrissat B."/>
            <person name="Hilden K.S."/>
            <person name="Hope R."/>
            <person name="Hossain A."/>
            <person name="Karabika E."/>
            <person name="Karaffa L."/>
            <person name="Karanyi Z."/>
            <person name="Krasevec N."/>
            <person name="Kuo A."/>
            <person name="Kusch H."/>
            <person name="LaButti K."/>
            <person name="Lagendijk E.L."/>
            <person name="Lapidus A."/>
            <person name="Levasseur A."/>
            <person name="Lindquist E."/>
            <person name="Lipzen A."/>
            <person name="Logrieco A.F."/>
            <person name="MacCabe A."/>
            <person name="Maekelae M.R."/>
            <person name="Malavazi I."/>
            <person name="Melin P."/>
            <person name="Meyer V."/>
            <person name="Mielnichuk N."/>
            <person name="Miskei M."/>
            <person name="Molnar A.P."/>
            <person name="Mule G."/>
            <person name="Ngan C.Y."/>
            <person name="Orejas M."/>
            <person name="Orosz E."/>
            <person name="Ouedraogo J.P."/>
            <person name="Overkamp K.M."/>
            <person name="Park H.-S."/>
            <person name="Perrone G."/>
            <person name="Piumi F."/>
            <person name="Punt P.J."/>
            <person name="Ram A.F."/>
            <person name="Ramon A."/>
            <person name="Rauscher S."/>
            <person name="Record E."/>
            <person name="Riano-Pachon D.M."/>
            <person name="Robert V."/>
            <person name="Roehrig J."/>
            <person name="Ruller R."/>
            <person name="Salamov A."/>
            <person name="Salih N.S."/>
            <person name="Samson R.A."/>
            <person name="Sandor E."/>
            <person name="Sanguinetti M."/>
            <person name="Schuetze T."/>
            <person name="Sepcic K."/>
            <person name="Shelest E."/>
            <person name="Sherlock G."/>
            <person name="Sophianopoulou V."/>
            <person name="Squina F.M."/>
            <person name="Sun H."/>
            <person name="Susca A."/>
            <person name="Todd R.B."/>
            <person name="Tsang A."/>
            <person name="Unkles S.E."/>
            <person name="van de Wiele N."/>
            <person name="van Rossen-Uffink D."/>
            <person name="Oliveira J.V."/>
            <person name="Vesth T.C."/>
            <person name="Visser J."/>
            <person name="Yu J.-H."/>
            <person name="Zhou M."/>
            <person name="Andersen M.R."/>
            <person name="Archer D.B."/>
            <person name="Baker S.E."/>
            <person name="Benoit I."/>
            <person name="Brakhage A.A."/>
            <person name="Braus G.H."/>
            <person name="Fischer R."/>
            <person name="Frisvad J.C."/>
            <person name="Goldman G.H."/>
            <person name="Houbraken J."/>
            <person name="Oakley B."/>
            <person name="Pocsi I."/>
            <person name="Scazzocchio C."/>
            <person name="Seiboth B."/>
            <person name="vanKuyk P.A."/>
            <person name="Wortman J."/>
            <person name="Dyer P.S."/>
            <person name="Grigoriev I.V."/>
        </authorList>
    </citation>
    <scope>NUCLEOTIDE SEQUENCE [LARGE SCALE GENOMIC DNA]</scope>
    <source>
        <strain evidence="2">CBS 106.47</strain>
    </source>
</reference>
<dbReference type="AlphaFoldDB" id="A0A1M3TXQ2"/>
<protein>
    <submittedName>
        <fullName evidence="1">Uncharacterized protein</fullName>
    </submittedName>
</protein>
<evidence type="ECO:0000313" key="2">
    <source>
        <dbReference type="Proteomes" id="UP000184063"/>
    </source>
</evidence>
<proteinExistence type="predicted"/>
<sequence>MEYNSAPPGHCQDKKVMTSNLSVTYTCGCVLPSVCSECGFPTSTSTKNIPSNPVPATRVKNSIITSTKDQPGPFTHKLRPRSEVGTVCVAGATLSSLILSLKTLDACKKSRGWFVDGCNMEESTPGKLVPQWLDNGLKQTGILFEEGMVTARTHGICIDCGDIVKAAAKRSETMISALKAPYVGCATAANVIELGRILARCRCDHGVDPVADAAAKINNKVPKQPASVKPFISYLGGQDAWEAASTSVNTLVGWRVNACFGGYVSDSLALGITMSSIIDVHLDSLSDRMMVDYAAPLRDDTGRREYGALIDYHHAFVEISLWRSHIQKLTADTVRSIGDIPAYTFFGDDATLRLVELVGVTEHGAGTTAGLRNAIYVPWIIDLADGVFMNSITDMGQEVDLHELGVFSYDLGPHNRRAICRRISAQVAAATQAGDIRYPGLIVANYMYSIVDERHNYRKRLTDALRSYIEASKQLSGAASLTVVQPSRQGPNSKACCELVDAVRNYVSDNWLHGKNPNIVAEITQAFISRFYDQTLPDLPTGQLVEPIVVEAIATHAILPVLCAYGLLEEQKYDEVGVLTEQPLLYKACLADDVEAISKVGSWVWYAVSHAWFGAFAYQDYASGIVIAPEWDCGFEVQTLPGLMHEKV</sequence>
<dbReference type="EMBL" id="KV878237">
    <property type="protein sequence ID" value="OJZ91394.1"/>
    <property type="molecule type" value="Genomic_DNA"/>
</dbReference>
<evidence type="ECO:0000313" key="1">
    <source>
        <dbReference type="EMBL" id="OJZ91394.1"/>
    </source>
</evidence>
<organism evidence="1 2">
    <name type="scientific">Aspergillus luchuensis (strain CBS 106.47)</name>
    <dbReference type="NCBI Taxonomy" id="1137211"/>
    <lineage>
        <taxon>Eukaryota</taxon>
        <taxon>Fungi</taxon>
        <taxon>Dikarya</taxon>
        <taxon>Ascomycota</taxon>
        <taxon>Pezizomycotina</taxon>
        <taxon>Eurotiomycetes</taxon>
        <taxon>Eurotiomycetidae</taxon>
        <taxon>Eurotiales</taxon>
        <taxon>Aspergillaceae</taxon>
        <taxon>Aspergillus</taxon>
        <taxon>Aspergillus subgen. Circumdati</taxon>
    </lineage>
</organism>
<dbReference type="Proteomes" id="UP000184063">
    <property type="component" value="Unassembled WGS sequence"/>
</dbReference>
<name>A0A1M3TXQ2_ASPLC</name>
<accession>A0A1M3TXQ2</accession>
<dbReference type="VEuPathDB" id="FungiDB:ASPFODRAFT_41827"/>